<evidence type="ECO:0000313" key="2">
    <source>
        <dbReference type="Proteomes" id="UP001152622"/>
    </source>
</evidence>
<reference evidence="1" key="1">
    <citation type="journal article" date="2023" name="Science">
        <title>Genome structures resolve the early diversification of teleost fishes.</title>
        <authorList>
            <person name="Parey E."/>
            <person name="Louis A."/>
            <person name="Montfort J."/>
            <person name="Bouchez O."/>
            <person name="Roques C."/>
            <person name="Iampietro C."/>
            <person name="Lluch J."/>
            <person name="Castinel A."/>
            <person name="Donnadieu C."/>
            <person name="Desvignes T."/>
            <person name="Floi Bucao C."/>
            <person name="Jouanno E."/>
            <person name="Wen M."/>
            <person name="Mejri S."/>
            <person name="Dirks R."/>
            <person name="Jansen H."/>
            <person name="Henkel C."/>
            <person name="Chen W.J."/>
            <person name="Zahm M."/>
            <person name="Cabau C."/>
            <person name="Klopp C."/>
            <person name="Thompson A.W."/>
            <person name="Robinson-Rechavi M."/>
            <person name="Braasch I."/>
            <person name="Lecointre G."/>
            <person name="Bobe J."/>
            <person name="Postlethwait J.H."/>
            <person name="Berthelot C."/>
            <person name="Roest Crollius H."/>
            <person name="Guiguen Y."/>
        </authorList>
    </citation>
    <scope>NUCLEOTIDE SEQUENCE</scope>
    <source>
        <strain evidence="1">WJC10195</strain>
    </source>
</reference>
<accession>A0A9Q1FWW0</accession>
<gene>
    <name evidence="1" type="ORF">SKAU_G00091300</name>
</gene>
<keyword evidence="2" id="KW-1185">Reference proteome</keyword>
<name>A0A9Q1FWW0_SYNKA</name>
<sequence length="88" mass="9997">MRQRIGLPSFPTLLLDRPHLQSCNPLQSVTRVAWAPVPVTSQGPSLVSASPTHTRKHLTNHKLRHFNGQLCPSVAINSVYFYRRILVW</sequence>
<protein>
    <submittedName>
        <fullName evidence="1">Uncharacterized protein</fullName>
    </submittedName>
</protein>
<proteinExistence type="predicted"/>
<organism evidence="1 2">
    <name type="scientific">Synaphobranchus kaupii</name>
    <name type="common">Kaup's arrowtooth eel</name>
    <dbReference type="NCBI Taxonomy" id="118154"/>
    <lineage>
        <taxon>Eukaryota</taxon>
        <taxon>Metazoa</taxon>
        <taxon>Chordata</taxon>
        <taxon>Craniata</taxon>
        <taxon>Vertebrata</taxon>
        <taxon>Euteleostomi</taxon>
        <taxon>Actinopterygii</taxon>
        <taxon>Neopterygii</taxon>
        <taxon>Teleostei</taxon>
        <taxon>Anguilliformes</taxon>
        <taxon>Synaphobranchidae</taxon>
        <taxon>Synaphobranchus</taxon>
    </lineage>
</organism>
<comment type="caution">
    <text evidence="1">The sequence shown here is derived from an EMBL/GenBank/DDBJ whole genome shotgun (WGS) entry which is preliminary data.</text>
</comment>
<dbReference type="AlphaFoldDB" id="A0A9Q1FWW0"/>
<dbReference type="Proteomes" id="UP001152622">
    <property type="component" value="Chromosome 3"/>
</dbReference>
<evidence type="ECO:0000313" key="1">
    <source>
        <dbReference type="EMBL" id="KAJ8369102.1"/>
    </source>
</evidence>
<dbReference type="EMBL" id="JAINUF010000003">
    <property type="protein sequence ID" value="KAJ8369102.1"/>
    <property type="molecule type" value="Genomic_DNA"/>
</dbReference>